<dbReference type="AlphaFoldDB" id="A0A1H9MIS2"/>
<sequence>MRTAVVAALLGLGAFAAAAGLVLQLHAYPLLAKLQHDINTVSVSEGEGVTAVVYPPGGAPEVRHGLRLTATTRVEGDLAAPEVQANGDVTVWKRATIVKEDAEKLVLSAEVRKVCLDRRTGEAVAPCRGEFYETEQGKRVTADDRRLLQPGLNFVFPFDTERRDHRWYDTVLNRPVTIHFAGEQLLQGLDVYRFAHTVPPTALGRFAVPGSLVGSPEPSVNVTQYYGVTRTLLVEPRTGAVLSVREDIRQELRADGQAEGAGTPVFAGELQLTNASVTANVDQVRKNLPKLFAITVLPVVLLVAGGALLAAGIVLLLVRRRGLVAGSLALVIGACLAGAITYGVADASDPDGSLDLKNVVSSSNVDYGLR</sequence>
<feature type="transmembrane region" description="Helical" evidence="1">
    <location>
        <begin position="291"/>
        <end position="316"/>
    </location>
</feature>
<dbReference type="Proteomes" id="UP000199503">
    <property type="component" value="Unassembled WGS sequence"/>
</dbReference>
<keyword evidence="3" id="KW-1185">Reference proteome</keyword>
<dbReference type="OrthoDB" id="153031at2"/>
<dbReference type="InterPro" id="IPR021424">
    <property type="entry name" value="PorA"/>
</dbReference>
<gene>
    <name evidence="2" type="ORF">SAMN04488000_10761</name>
</gene>
<dbReference type="EMBL" id="FOFV01000007">
    <property type="protein sequence ID" value="SER23610.1"/>
    <property type="molecule type" value="Genomic_DNA"/>
</dbReference>
<evidence type="ECO:0000313" key="2">
    <source>
        <dbReference type="EMBL" id="SER23610.1"/>
    </source>
</evidence>
<protein>
    <recommendedName>
        <fullName evidence="4">DUF3068 domain-containing protein</fullName>
    </recommendedName>
</protein>
<keyword evidence="1" id="KW-0812">Transmembrane</keyword>
<keyword evidence="1" id="KW-1133">Transmembrane helix</keyword>
<reference evidence="3" key="1">
    <citation type="submission" date="2016-10" db="EMBL/GenBank/DDBJ databases">
        <authorList>
            <person name="Varghese N."/>
            <person name="Submissions S."/>
        </authorList>
    </citation>
    <scope>NUCLEOTIDE SEQUENCE [LARGE SCALE GENOMIC DNA]</scope>
    <source>
        <strain evidence="3">DSM 44437</strain>
    </source>
</reference>
<evidence type="ECO:0000256" key="1">
    <source>
        <dbReference type="SAM" id="Phobius"/>
    </source>
</evidence>
<evidence type="ECO:0008006" key="4">
    <source>
        <dbReference type="Google" id="ProtNLM"/>
    </source>
</evidence>
<name>A0A1H9MIS2_9PSEU</name>
<dbReference type="RefSeq" id="WP_089917882.1">
    <property type="nucleotide sequence ID" value="NZ_FOFV01000007.1"/>
</dbReference>
<dbReference type="Pfam" id="PF11271">
    <property type="entry name" value="PorA"/>
    <property type="match status" value="1"/>
</dbReference>
<keyword evidence="1" id="KW-0472">Membrane</keyword>
<feature type="transmembrane region" description="Helical" evidence="1">
    <location>
        <begin position="323"/>
        <end position="345"/>
    </location>
</feature>
<dbReference type="STRING" id="65499.SAMN04488000_10761"/>
<organism evidence="2 3">
    <name type="scientific">Lentzea albida</name>
    <dbReference type="NCBI Taxonomy" id="65499"/>
    <lineage>
        <taxon>Bacteria</taxon>
        <taxon>Bacillati</taxon>
        <taxon>Actinomycetota</taxon>
        <taxon>Actinomycetes</taxon>
        <taxon>Pseudonocardiales</taxon>
        <taxon>Pseudonocardiaceae</taxon>
        <taxon>Lentzea</taxon>
    </lineage>
</organism>
<accession>A0A1H9MIS2</accession>
<evidence type="ECO:0000313" key="3">
    <source>
        <dbReference type="Proteomes" id="UP000199503"/>
    </source>
</evidence>
<proteinExistence type="predicted"/>